<keyword evidence="2" id="KW-1185">Reference proteome</keyword>
<comment type="caution">
    <text evidence="1">The sequence shown here is derived from an EMBL/GenBank/DDBJ whole genome shotgun (WGS) entry which is preliminary data.</text>
</comment>
<reference evidence="1 2" key="1">
    <citation type="journal article" date="2013" name="Nat. Commun.">
        <title>The evolution and pathogenic mechanisms of the rice sheath blight pathogen.</title>
        <authorList>
            <person name="Zheng A."/>
            <person name="Lin R."/>
            <person name="Xu L."/>
            <person name="Qin P."/>
            <person name="Tang C."/>
            <person name="Ai P."/>
            <person name="Zhang D."/>
            <person name="Liu Y."/>
            <person name="Sun Z."/>
            <person name="Feng H."/>
            <person name="Wang Y."/>
            <person name="Chen Y."/>
            <person name="Liang X."/>
            <person name="Fu R."/>
            <person name="Li Q."/>
            <person name="Zhang J."/>
            <person name="Yu X."/>
            <person name="Xie Z."/>
            <person name="Ding L."/>
            <person name="Guan P."/>
            <person name="Tang J."/>
            <person name="Liang Y."/>
            <person name="Wang S."/>
            <person name="Deng Q."/>
            <person name="Li S."/>
            <person name="Zhu J."/>
            <person name="Wang L."/>
            <person name="Liu H."/>
            <person name="Li P."/>
        </authorList>
    </citation>
    <scope>NUCLEOTIDE SEQUENCE [LARGE SCALE GENOMIC DNA]</scope>
    <source>
        <strain evidence="2">AG-1 IA</strain>
    </source>
</reference>
<dbReference type="Proteomes" id="UP000011668">
    <property type="component" value="Unassembled WGS sequence"/>
</dbReference>
<name>L8WT38_THACA</name>
<gene>
    <name evidence="1" type="ORF">AG1IA_04705</name>
</gene>
<accession>L8WT38</accession>
<dbReference type="EMBL" id="AFRT01001090">
    <property type="protein sequence ID" value="ELU41266.1"/>
    <property type="molecule type" value="Genomic_DNA"/>
</dbReference>
<protein>
    <submittedName>
        <fullName evidence="1">Uncharacterized protein</fullName>
    </submittedName>
</protein>
<organism evidence="1 2">
    <name type="scientific">Thanatephorus cucumeris (strain AG1-IA)</name>
    <name type="common">Rice sheath blight fungus</name>
    <name type="synonym">Rhizoctonia solani</name>
    <dbReference type="NCBI Taxonomy" id="983506"/>
    <lineage>
        <taxon>Eukaryota</taxon>
        <taxon>Fungi</taxon>
        <taxon>Dikarya</taxon>
        <taxon>Basidiomycota</taxon>
        <taxon>Agaricomycotina</taxon>
        <taxon>Agaricomycetes</taxon>
        <taxon>Cantharellales</taxon>
        <taxon>Ceratobasidiaceae</taxon>
        <taxon>Rhizoctonia</taxon>
        <taxon>Rhizoctonia solani AG-1</taxon>
    </lineage>
</organism>
<proteinExistence type="predicted"/>
<dbReference type="AlphaFoldDB" id="L8WT38"/>
<dbReference type="HOGENOM" id="CLU_2086408_0_0_1"/>
<sequence>MRQVSLRNANDRFINIAKDDLLDSVVLEDLADNTTVTTANYKDFLWVGMRSERNMRNHFLVATYGSISYFIDISRAKPNVREFITLSALNDSVENENVSKCLRLENKNVLVLGLFNV</sequence>
<evidence type="ECO:0000313" key="2">
    <source>
        <dbReference type="Proteomes" id="UP000011668"/>
    </source>
</evidence>
<evidence type="ECO:0000313" key="1">
    <source>
        <dbReference type="EMBL" id="ELU41266.1"/>
    </source>
</evidence>